<name>A0AAW0SUQ5_SCYPA</name>
<dbReference type="InterPro" id="IPR050200">
    <property type="entry name" value="Nuclear_hormone_rcpt_NR3"/>
</dbReference>
<keyword evidence="3" id="KW-0862">Zinc</keyword>
<protein>
    <recommendedName>
        <fullName evidence="10">Nuclear receptor domain-containing protein</fullName>
    </recommendedName>
</protein>
<sequence>MIAADAFTVATMNQLCKVCGEPAAGFHFGAFTCEGCKSFFGRTYNNLSQVHECKNGGQCVINKQNRTSCKACRLRKCLLVGMSKTGSRYGRRSNWFKIHCLLQEQAAFNGQASSGLRPPITPTLQDGSLPYVASRLREAMGHEAPLRPPAPPPPHDLPAALSSLTAATHLQQREGGGGQELEGRREQLLAALRHCHALEAPRRAADLDLRRPVDLEALRRHLEPEGERAAAPFALLEWERRLREAARRAAQPDLDRKAPQPMEVKVSQAPEGKAPRSDLPSASPDMDTTAAPPKDDHDKGFAGGGGRGSPGACGLMTEEERLTFLKAVASPRPPPAPRHLRGACAAPPRPADLHVPQQQPLPLRAPAVFGAPAASPSCSPSRFAKEDAATKKRFLDAVLQVQRRSASPPERQDAPAASRSPRGHQVSPPTSQAAHDQPIDLTVRRKRKMDKSEIQYHPGDDKWLRGEDGDDEDDDDDDEVEELLEDDEDEEVTEEEAVEEVVEEEAKEGEKQVEVPVKLLKLEGGTVMV</sequence>
<dbReference type="GO" id="GO:0043565">
    <property type="term" value="F:sequence-specific DNA binding"/>
    <property type="evidence" value="ECO:0007669"/>
    <property type="project" value="InterPro"/>
</dbReference>
<keyword evidence="6" id="KW-0804">Transcription</keyword>
<keyword evidence="7" id="KW-0675">Receptor</keyword>
<dbReference type="PANTHER" id="PTHR48092">
    <property type="entry name" value="KNIRPS-RELATED PROTEIN-RELATED"/>
    <property type="match status" value="1"/>
</dbReference>
<evidence type="ECO:0000256" key="9">
    <source>
        <dbReference type="SAM" id="MobiDB-lite"/>
    </source>
</evidence>
<feature type="compositionally biased region" description="Gly residues" evidence="9">
    <location>
        <begin position="301"/>
        <end position="311"/>
    </location>
</feature>
<dbReference type="GO" id="GO:0008270">
    <property type="term" value="F:zinc ion binding"/>
    <property type="evidence" value="ECO:0007669"/>
    <property type="project" value="UniProtKB-KW"/>
</dbReference>
<dbReference type="PROSITE" id="PS51030">
    <property type="entry name" value="NUCLEAR_REC_DBD_2"/>
    <property type="match status" value="1"/>
</dbReference>
<feature type="domain" description="Nuclear receptor" evidence="10">
    <location>
        <begin position="13"/>
        <end position="89"/>
    </location>
</feature>
<evidence type="ECO:0000256" key="8">
    <source>
        <dbReference type="ARBA" id="ARBA00023242"/>
    </source>
</evidence>
<evidence type="ECO:0000256" key="4">
    <source>
        <dbReference type="ARBA" id="ARBA00023015"/>
    </source>
</evidence>
<dbReference type="PROSITE" id="PS00031">
    <property type="entry name" value="NUCLEAR_REC_DBD_1"/>
    <property type="match status" value="1"/>
</dbReference>
<feature type="compositionally biased region" description="Basic and acidic residues" evidence="9">
    <location>
        <begin position="450"/>
        <end position="467"/>
    </location>
</feature>
<evidence type="ECO:0000256" key="3">
    <source>
        <dbReference type="ARBA" id="ARBA00022833"/>
    </source>
</evidence>
<evidence type="ECO:0000256" key="2">
    <source>
        <dbReference type="ARBA" id="ARBA00022771"/>
    </source>
</evidence>
<keyword evidence="8" id="KW-0539">Nucleus</keyword>
<dbReference type="SUPFAM" id="SSF57716">
    <property type="entry name" value="Glucocorticoid receptor-like (DNA-binding domain)"/>
    <property type="match status" value="1"/>
</dbReference>
<feature type="compositionally biased region" description="Low complexity" evidence="9">
    <location>
        <begin position="371"/>
        <end position="381"/>
    </location>
</feature>
<evidence type="ECO:0000313" key="12">
    <source>
        <dbReference type="Proteomes" id="UP001487740"/>
    </source>
</evidence>
<evidence type="ECO:0000256" key="6">
    <source>
        <dbReference type="ARBA" id="ARBA00023163"/>
    </source>
</evidence>
<evidence type="ECO:0000256" key="5">
    <source>
        <dbReference type="ARBA" id="ARBA00023125"/>
    </source>
</evidence>
<organism evidence="11 12">
    <name type="scientific">Scylla paramamosain</name>
    <name type="common">Mud crab</name>
    <dbReference type="NCBI Taxonomy" id="85552"/>
    <lineage>
        <taxon>Eukaryota</taxon>
        <taxon>Metazoa</taxon>
        <taxon>Ecdysozoa</taxon>
        <taxon>Arthropoda</taxon>
        <taxon>Crustacea</taxon>
        <taxon>Multicrustacea</taxon>
        <taxon>Malacostraca</taxon>
        <taxon>Eumalacostraca</taxon>
        <taxon>Eucarida</taxon>
        <taxon>Decapoda</taxon>
        <taxon>Pleocyemata</taxon>
        <taxon>Brachyura</taxon>
        <taxon>Eubrachyura</taxon>
        <taxon>Portunoidea</taxon>
        <taxon>Portunidae</taxon>
        <taxon>Portuninae</taxon>
        <taxon>Scylla</taxon>
    </lineage>
</organism>
<dbReference type="Gene3D" id="3.30.50.10">
    <property type="entry name" value="Erythroid Transcription Factor GATA-1, subunit A"/>
    <property type="match status" value="1"/>
</dbReference>
<feature type="region of interest" description="Disordered" evidence="9">
    <location>
        <begin position="395"/>
        <end position="511"/>
    </location>
</feature>
<reference evidence="11 12" key="1">
    <citation type="submission" date="2023-03" db="EMBL/GenBank/DDBJ databases">
        <title>High-quality genome of Scylla paramamosain provides insights in environmental adaptation.</title>
        <authorList>
            <person name="Zhang L."/>
        </authorList>
    </citation>
    <scope>NUCLEOTIDE SEQUENCE [LARGE SCALE GENOMIC DNA]</scope>
    <source>
        <strain evidence="11">LZ_2023a</strain>
        <tissue evidence="11">Muscle</tissue>
    </source>
</reference>
<keyword evidence="5" id="KW-0238">DNA-binding</keyword>
<dbReference type="Proteomes" id="UP001487740">
    <property type="component" value="Unassembled WGS sequence"/>
</dbReference>
<dbReference type="SMART" id="SM00399">
    <property type="entry name" value="ZnF_C4"/>
    <property type="match status" value="1"/>
</dbReference>
<dbReference type="AlphaFoldDB" id="A0AAW0SUQ5"/>
<keyword evidence="2" id="KW-0863">Zinc-finger</keyword>
<dbReference type="InterPro" id="IPR013088">
    <property type="entry name" value="Znf_NHR/GATA"/>
</dbReference>
<feature type="region of interest" description="Disordered" evidence="9">
    <location>
        <begin position="329"/>
        <end position="359"/>
    </location>
</feature>
<dbReference type="PRINTS" id="PR00047">
    <property type="entry name" value="STROIDFINGER"/>
</dbReference>
<evidence type="ECO:0000259" key="10">
    <source>
        <dbReference type="PROSITE" id="PS51030"/>
    </source>
</evidence>
<keyword evidence="12" id="KW-1185">Reference proteome</keyword>
<gene>
    <name evidence="11" type="ORF">O3P69_011182</name>
</gene>
<dbReference type="GO" id="GO:0003700">
    <property type="term" value="F:DNA-binding transcription factor activity"/>
    <property type="evidence" value="ECO:0007669"/>
    <property type="project" value="InterPro"/>
</dbReference>
<dbReference type="Pfam" id="PF00105">
    <property type="entry name" value="zf-C4"/>
    <property type="match status" value="1"/>
</dbReference>
<keyword evidence="1" id="KW-0479">Metal-binding</keyword>
<evidence type="ECO:0000256" key="7">
    <source>
        <dbReference type="ARBA" id="ARBA00023170"/>
    </source>
</evidence>
<accession>A0AAW0SUQ5</accession>
<evidence type="ECO:0000313" key="11">
    <source>
        <dbReference type="EMBL" id="KAK8378486.1"/>
    </source>
</evidence>
<feature type="region of interest" description="Disordered" evidence="9">
    <location>
        <begin position="368"/>
        <end position="387"/>
    </location>
</feature>
<feature type="compositionally biased region" description="Acidic residues" evidence="9">
    <location>
        <begin position="468"/>
        <end position="507"/>
    </location>
</feature>
<keyword evidence="4" id="KW-0805">Transcription regulation</keyword>
<feature type="region of interest" description="Disordered" evidence="9">
    <location>
        <begin position="249"/>
        <end position="314"/>
    </location>
</feature>
<dbReference type="EMBL" id="JARAKH010000045">
    <property type="protein sequence ID" value="KAK8378486.1"/>
    <property type="molecule type" value="Genomic_DNA"/>
</dbReference>
<evidence type="ECO:0000256" key="1">
    <source>
        <dbReference type="ARBA" id="ARBA00022723"/>
    </source>
</evidence>
<dbReference type="InterPro" id="IPR001628">
    <property type="entry name" value="Znf_hrmn_rcpt"/>
</dbReference>
<proteinExistence type="predicted"/>
<comment type="caution">
    <text evidence="11">The sequence shown here is derived from an EMBL/GenBank/DDBJ whole genome shotgun (WGS) entry which is preliminary data.</text>
</comment>